<comment type="caution">
    <text evidence="1">The sequence shown here is derived from an EMBL/GenBank/DDBJ whole genome shotgun (WGS) entry which is preliminary data.</text>
</comment>
<organism evidence="1 2">
    <name type="scientific">Portunus trituberculatus</name>
    <name type="common">Swimming crab</name>
    <name type="synonym">Neptunus trituberculatus</name>
    <dbReference type="NCBI Taxonomy" id="210409"/>
    <lineage>
        <taxon>Eukaryota</taxon>
        <taxon>Metazoa</taxon>
        <taxon>Ecdysozoa</taxon>
        <taxon>Arthropoda</taxon>
        <taxon>Crustacea</taxon>
        <taxon>Multicrustacea</taxon>
        <taxon>Malacostraca</taxon>
        <taxon>Eumalacostraca</taxon>
        <taxon>Eucarida</taxon>
        <taxon>Decapoda</taxon>
        <taxon>Pleocyemata</taxon>
        <taxon>Brachyura</taxon>
        <taxon>Eubrachyura</taxon>
        <taxon>Portunoidea</taxon>
        <taxon>Portunidae</taxon>
        <taxon>Portuninae</taxon>
        <taxon>Portunus</taxon>
    </lineage>
</organism>
<gene>
    <name evidence="1" type="ORF">E2C01_062446</name>
</gene>
<evidence type="ECO:0000313" key="1">
    <source>
        <dbReference type="EMBL" id="MPC68248.1"/>
    </source>
</evidence>
<name>A0A5B7HHB5_PORTR</name>
<keyword evidence="2" id="KW-1185">Reference proteome</keyword>
<dbReference type="EMBL" id="VSRR010027545">
    <property type="protein sequence ID" value="MPC68248.1"/>
    <property type="molecule type" value="Genomic_DNA"/>
</dbReference>
<protein>
    <submittedName>
        <fullName evidence="1">Uncharacterized protein</fullName>
    </submittedName>
</protein>
<proteinExistence type="predicted"/>
<accession>A0A5B7HHB5</accession>
<reference evidence="1 2" key="1">
    <citation type="submission" date="2019-05" db="EMBL/GenBank/DDBJ databases">
        <title>Another draft genome of Portunus trituberculatus and its Hox gene families provides insights of decapod evolution.</title>
        <authorList>
            <person name="Jeong J.-H."/>
            <person name="Song I."/>
            <person name="Kim S."/>
            <person name="Choi T."/>
            <person name="Kim D."/>
            <person name="Ryu S."/>
            <person name="Kim W."/>
        </authorList>
    </citation>
    <scope>NUCLEOTIDE SEQUENCE [LARGE SCALE GENOMIC DNA]</scope>
    <source>
        <tissue evidence="1">Muscle</tissue>
    </source>
</reference>
<dbReference type="Proteomes" id="UP000324222">
    <property type="component" value="Unassembled WGS sequence"/>
</dbReference>
<evidence type="ECO:0000313" key="2">
    <source>
        <dbReference type="Proteomes" id="UP000324222"/>
    </source>
</evidence>
<sequence length="63" mass="7075">MEEDEEKMRNRSGIGEGAKIYWHGKVRMNTRESPRGVKCGAARKVCPGQMFRQVSAQHLLTGA</sequence>
<dbReference type="AlphaFoldDB" id="A0A5B7HHB5"/>